<dbReference type="GO" id="GO:0005829">
    <property type="term" value="C:cytosol"/>
    <property type="evidence" value="ECO:0007669"/>
    <property type="project" value="TreeGrafter"/>
</dbReference>
<evidence type="ECO:0000256" key="3">
    <source>
        <dbReference type="ARBA" id="ARBA00010264"/>
    </source>
</evidence>
<dbReference type="PANTHER" id="PTHR43198:SF2">
    <property type="entry name" value="SI:CH1073-67J19.1-RELATED"/>
    <property type="match status" value="1"/>
</dbReference>
<comment type="caution">
    <text evidence="10">The sequence shown here is derived from an EMBL/GenBank/DDBJ whole genome shotgun (WGS) entry which is preliminary data.</text>
</comment>
<dbReference type="EC" id="3.5.99.2" evidence="5"/>
<comment type="catalytic activity">
    <reaction evidence="8">
        <text>thiamine + H2O = 5-(2-hydroxyethyl)-4-methylthiazole + 4-amino-5-hydroxymethyl-2-methylpyrimidine + H(+)</text>
        <dbReference type="Rhea" id="RHEA:17509"/>
        <dbReference type="ChEBI" id="CHEBI:15377"/>
        <dbReference type="ChEBI" id="CHEBI:15378"/>
        <dbReference type="ChEBI" id="CHEBI:16892"/>
        <dbReference type="ChEBI" id="CHEBI:17957"/>
        <dbReference type="ChEBI" id="CHEBI:18385"/>
        <dbReference type="EC" id="3.5.99.2"/>
    </reaction>
</comment>
<dbReference type="InterPro" id="IPR016084">
    <property type="entry name" value="Haem_Oase-like_multi-hlx"/>
</dbReference>
<evidence type="ECO:0000313" key="11">
    <source>
        <dbReference type="Proteomes" id="UP000628736"/>
    </source>
</evidence>
<evidence type="ECO:0000256" key="7">
    <source>
        <dbReference type="ARBA" id="ARBA00022977"/>
    </source>
</evidence>
<dbReference type="InterPro" id="IPR004305">
    <property type="entry name" value="Thiaminase-2/PQQC"/>
</dbReference>
<evidence type="ECO:0000256" key="6">
    <source>
        <dbReference type="ARBA" id="ARBA00013647"/>
    </source>
</evidence>
<comment type="pathway">
    <text evidence="2">Cofactor biosynthesis; thiamine diphosphate biosynthesis.</text>
</comment>
<evidence type="ECO:0000259" key="9">
    <source>
        <dbReference type="Pfam" id="PF03070"/>
    </source>
</evidence>
<feature type="domain" description="Thiaminase-2/PQQC" evidence="9">
    <location>
        <begin position="12"/>
        <end position="215"/>
    </location>
</feature>
<reference evidence="10" key="1">
    <citation type="submission" date="2020-08" db="EMBL/GenBank/DDBJ databases">
        <title>Genome public.</title>
        <authorList>
            <person name="Liu C."/>
            <person name="Sun Q."/>
        </authorList>
    </citation>
    <scope>NUCLEOTIDE SEQUENCE</scope>
    <source>
        <strain evidence="10">NSJ-23</strain>
    </source>
</reference>
<sequence length="226" mass="26256">MNFLEECIQDSLPIWESCLNTKFLKGVADGSLPEECFKGYIVDDSLYLREYSKVFAWGMIHSRDMAEIRNYYSLLSFVNESEDATRRYYLKRYGITDEEIQPLPLRPENRAYVDSMLAAARDGEGAAECMMACLPCMLSYGWIFGELIRRSPGVENTPYWPFVRDYAGNRYDAICRAWAEFTDQACQDLAPERAKKCREIFRACSLHELHFWEMSAHPREDLPTSP</sequence>
<comment type="catalytic activity">
    <reaction evidence="1">
        <text>4-amino-5-aminomethyl-2-methylpyrimidine + H2O = 4-amino-5-hydroxymethyl-2-methylpyrimidine + NH4(+)</text>
        <dbReference type="Rhea" id="RHEA:31799"/>
        <dbReference type="ChEBI" id="CHEBI:15377"/>
        <dbReference type="ChEBI" id="CHEBI:16892"/>
        <dbReference type="ChEBI" id="CHEBI:28938"/>
        <dbReference type="ChEBI" id="CHEBI:63416"/>
        <dbReference type="EC" id="3.5.99.2"/>
    </reaction>
</comment>
<comment type="subunit">
    <text evidence="4">Homotetramer.</text>
</comment>
<evidence type="ECO:0000256" key="1">
    <source>
        <dbReference type="ARBA" id="ARBA00001881"/>
    </source>
</evidence>
<organism evidence="10 11">
    <name type="scientific">Flintibacter hominis</name>
    <dbReference type="NCBI Taxonomy" id="2763048"/>
    <lineage>
        <taxon>Bacteria</taxon>
        <taxon>Bacillati</taxon>
        <taxon>Bacillota</taxon>
        <taxon>Clostridia</taxon>
        <taxon>Eubacteriales</taxon>
        <taxon>Flintibacter</taxon>
    </lineage>
</organism>
<dbReference type="Pfam" id="PF03070">
    <property type="entry name" value="TENA_THI-4"/>
    <property type="match status" value="1"/>
</dbReference>
<dbReference type="CDD" id="cd19369">
    <property type="entry name" value="TenA_C-like"/>
    <property type="match status" value="1"/>
</dbReference>
<comment type="similarity">
    <text evidence="3">Belongs to the TenA family.</text>
</comment>
<dbReference type="GO" id="GO:0050334">
    <property type="term" value="F:thiaminase activity"/>
    <property type="evidence" value="ECO:0007669"/>
    <property type="project" value="UniProtKB-EC"/>
</dbReference>
<accession>A0A8J6M8Z7</accession>
<dbReference type="InterPro" id="IPR050967">
    <property type="entry name" value="Thiamine_Salvage_TenA"/>
</dbReference>
<protein>
    <recommendedName>
        <fullName evidence="6">Aminopyrimidine aminohydrolase</fullName>
        <ecNumber evidence="5">3.5.99.2</ecNumber>
    </recommendedName>
</protein>
<dbReference type="Gene3D" id="1.20.910.10">
    <property type="entry name" value="Heme oxygenase-like"/>
    <property type="match status" value="1"/>
</dbReference>
<dbReference type="PANTHER" id="PTHR43198">
    <property type="entry name" value="BIFUNCTIONAL TH2 PROTEIN"/>
    <property type="match status" value="1"/>
</dbReference>
<proteinExistence type="inferred from homology"/>
<dbReference type="GO" id="GO:0009229">
    <property type="term" value="P:thiamine diphosphate biosynthetic process"/>
    <property type="evidence" value="ECO:0007669"/>
    <property type="project" value="UniProtKB-UniPathway"/>
</dbReference>
<keyword evidence="11" id="KW-1185">Reference proteome</keyword>
<evidence type="ECO:0000256" key="5">
    <source>
        <dbReference type="ARBA" id="ARBA00012684"/>
    </source>
</evidence>
<dbReference type="GO" id="GO:0009228">
    <property type="term" value="P:thiamine biosynthetic process"/>
    <property type="evidence" value="ECO:0007669"/>
    <property type="project" value="UniProtKB-KW"/>
</dbReference>
<dbReference type="EMBL" id="JACOPO010000010">
    <property type="protein sequence ID" value="MBC5723532.1"/>
    <property type="molecule type" value="Genomic_DNA"/>
</dbReference>
<evidence type="ECO:0000256" key="2">
    <source>
        <dbReference type="ARBA" id="ARBA00004948"/>
    </source>
</evidence>
<gene>
    <name evidence="10" type="ORF">H8S11_12000</name>
</gene>
<evidence type="ECO:0000256" key="8">
    <source>
        <dbReference type="ARBA" id="ARBA00048337"/>
    </source>
</evidence>
<dbReference type="SUPFAM" id="SSF48613">
    <property type="entry name" value="Heme oxygenase-like"/>
    <property type="match status" value="1"/>
</dbReference>
<evidence type="ECO:0000256" key="4">
    <source>
        <dbReference type="ARBA" id="ARBA00011881"/>
    </source>
</evidence>
<evidence type="ECO:0000313" key="10">
    <source>
        <dbReference type="EMBL" id="MBC5723532.1"/>
    </source>
</evidence>
<name>A0A8J6M8Z7_9FIRM</name>
<dbReference type="AlphaFoldDB" id="A0A8J6M8Z7"/>
<dbReference type="Proteomes" id="UP000628736">
    <property type="component" value="Unassembled WGS sequence"/>
</dbReference>
<keyword evidence="7" id="KW-0784">Thiamine biosynthesis</keyword>
<dbReference type="UniPathway" id="UPA00060"/>
<dbReference type="RefSeq" id="WP_186853284.1">
    <property type="nucleotide sequence ID" value="NZ_JACOPO010000010.1"/>
</dbReference>